<accession>A0A518D5D4</accession>
<keyword evidence="1" id="KW-0732">Signal</keyword>
<dbReference type="Proteomes" id="UP000317429">
    <property type="component" value="Chromosome"/>
</dbReference>
<dbReference type="EMBL" id="CP036291">
    <property type="protein sequence ID" value="QDU86669.1"/>
    <property type="molecule type" value="Genomic_DNA"/>
</dbReference>
<keyword evidence="3" id="KW-1185">Reference proteome</keyword>
<dbReference type="OrthoDB" id="286057at2"/>
<feature type="chain" id="PRO_5022105518" evidence="1">
    <location>
        <begin position="21"/>
        <end position="162"/>
    </location>
</feature>
<name>A0A518D5D4_9BACT</name>
<evidence type="ECO:0000313" key="3">
    <source>
        <dbReference type="Proteomes" id="UP000317429"/>
    </source>
</evidence>
<sequence length="162" mass="17711" precursor="true">MRFFGGSLLVLMLSATSLFGDEPAAMNAQETALSKSLSGAVMSGFFSVDRDDDAPPELRRERYELGEVKKLDSGMWVFPTRIKYGDHDVTLPIVLPVAWADDTAVIRVNNIGFPGLGTYSARVLIHDGKYAGYWQGAGHGGRLFGSIKKDGHEEAQESTKTR</sequence>
<dbReference type="KEGG" id="pnd:Pla175_00190"/>
<feature type="signal peptide" evidence="1">
    <location>
        <begin position="1"/>
        <end position="20"/>
    </location>
</feature>
<organism evidence="2 3">
    <name type="scientific">Pirellulimonas nuda</name>
    <dbReference type="NCBI Taxonomy" id="2528009"/>
    <lineage>
        <taxon>Bacteria</taxon>
        <taxon>Pseudomonadati</taxon>
        <taxon>Planctomycetota</taxon>
        <taxon>Planctomycetia</taxon>
        <taxon>Pirellulales</taxon>
        <taxon>Lacipirellulaceae</taxon>
        <taxon>Pirellulimonas</taxon>
    </lineage>
</organism>
<reference evidence="2 3" key="1">
    <citation type="submission" date="2019-02" db="EMBL/GenBank/DDBJ databases">
        <title>Deep-cultivation of Planctomycetes and their phenomic and genomic characterization uncovers novel biology.</title>
        <authorList>
            <person name="Wiegand S."/>
            <person name="Jogler M."/>
            <person name="Boedeker C."/>
            <person name="Pinto D."/>
            <person name="Vollmers J."/>
            <person name="Rivas-Marin E."/>
            <person name="Kohn T."/>
            <person name="Peeters S.H."/>
            <person name="Heuer A."/>
            <person name="Rast P."/>
            <person name="Oberbeckmann S."/>
            <person name="Bunk B."/>
            <person name="Jeske O."/>
            <person name="Meyerdierks A."/>
            <person name="Storesund J.E."/>
            <person name="Kallscheuer N."/>
            <person name="Luecker S."/>
            <person name="Lage O.M."/>
            <person name="Pohl T."/>
            <person name="Merkel B.J."/>
            <person name="Hornburger P."/>
            <person name="Mueller R.-W."/>
            <person name="Bruemmer F."/>
            <person name="Labrenz M."/>
            <person name="Spormann A.M."/>
            <person name="Op den Camp H."/>
            <person name="Overmann J."/>
            <person name="Amann R."/>
            <person name="Jetten M.S.M."/>
            <person name="Mascher T."/>
            <person name="Medema M.H."/>
            <person name="Devos D.P."/>
            <person name="Kaster A.-K."/>
            <person name="Ovreas L."/>
            <person name="Rohde M."/>
            <person name="Galperin M.Y."/>
            <person name="Jogler C."/>
        </authorList>
    </citation>
    <scope>NUCLEOTIDE SEQUENCE [LARGE SCALE GENOMIC DNA]</scope>
    <source>
        <strain evidence="2 3">Pla175</strain>
    </source>
</reference>
<evidence type="ECO:0000313" key="2">
    <source>
        <dbReference type="EMBL" id="QDU86669.1"/>
    </source>
</evidence>
<dbReference type="AlphaFoldDB" id="A0A518D5D4"/>
<proteinExistence type="predicted"/>
<protein>
    <submittedName>
        <fullName evidence="2">Uncharacterized protein</fullName>
    </submittedName>
</protein>
<evidence type="ECO:0000256" key="1">
    <source>
        <dbReference type="SAM" id="SignalP"/>
    </source>
</evidence>
<dbReference type="RefSeq" id="WP_145280100.1">
    <property type="nucleotide sequence ID" value="NZ_CP036291.1"/>
</dbReference>
<gene>
    <name evidence="2" type="ORF">Pla175_00190</name>
</gene>